<evidence type="ECO:0000313" key="3">
    <source>
        <dbReference type="Proteomes" id="UP000886861"/>
    </source>
</evidence>
<reference evidence="2" key="1">
    <citation type="submission" date="2020-10" db="EMBL/GenBank/DDBJ databases">
        <authorList>
            <person name="Gilroy R."/>
        </authorList>
    </citation>
    <scope>NUCLEOTIDE SEQUENCE</scope>
    <source>
        <strain evidence="2">CHK186-9395</strain>
    </source>
</reference>
<dbReference type="InterPro" id="IPR050270">
    <property type="entry name" value="DegV_domain_contain"/>
</dbReference>
<dbReference type="EMBL" id="DVOJ01000005">
    <property type="protein sequence ID" value="HIV01163.1"/>
    <property type="molecule type" value="Genomic_DNA"/>
</dbReference>
<evidence type="ECO:0000256" key="1">
    <source>
        <dbReference type="ARBA" id="ARBA00023121"/>
    </source>
</evidence>
<dbReference type="Gene3D" id="3.40.50.10170">
    <property type="match status" value="1"/>
</dbReference>
<sequence>MKIGISADSTCDLPKELIEKYDINIVPLYVNLGDDQYTEADITYKEIYDFVDKTGVLPKTSARTPEDYKEVFSKLREKYDAVIHFSLSFEISSTGTNAVQAAKELENVYVIDTKQLSSGSGVLILSAIDKINANKPLSEILSECESEANRVQSSFIINKLNYLYKGGRCSAVAVFGANLLKLKIRIQLINGKMEATKKYMGPLKSVLPKYVDDIIKENPPVKTRCFVTSSSPMEGLKEEIVEKVKALGFKEVYSMQAGATICSHCGPETIGILYLREP</sequence>
<proteinExistence type="predicted"/>
<evidence type="ECO:0000313" key="2">
    <source>
        <dbReference type="EMBL" id="HIV01163.1"/>
    </source>
</evidence>
<dbReference type="InterPro" id="IPR043168">
    <property type="entry name" value="DegV_C"/>
</dbReference>
<keyword evidence="1" id="KW-0446">Lipid-binding</keyword>
<dbReference type="Pfam" id="PF02645">
    <property type="entry name" value="DegV"/>
    <property type="match status" value="1"/>
</dbReference>
<dbReference type="Proteomes" id="UP000886861">
    <property type="component" value="Unassembled WGS sequence"/>
</dbReference>
<comment type="caution">
    <text evidence="2">The sequence shown here is derived from an EMBL/GenBank/DDBJ whole genome shotgun (WGS) entry which is preliminary data.</text>
</comment>
<dbReference type="PANTHER" id="PTHR33434">
    <property type="entry name" value="DEGV DOMAIN-CONTAINING PROTEIN DR_1986-RELATED"/>
    <property type="match status" value="1"/>
</dbReference>
<dbReference type="InterPro" id="IPR003797">
    <property type="entry name" value="DegV"/>
</dbReference>
<dbReference type="PROSITE" id="PS51482">
    <property type="entry name" value="DEGV"/>
    <property type="match status" value="1"/>
</dbReference>
<accession>A0A9D1SXY6</accession>
<name>A0A9D1SXY6_9FIRM</name>
<organism evidence="2 3">
    <name type="scientific">Candidatus Caccopulliclostridium gallistercoris</name>
    <dbReference type="NCBI Taxonomy" id="2840719"/>
    <lineage>
        <taxon>Bacteria</taxon>
        <taxon>Bacillati</taxon>
        <taxon>Bacillota</taxon>
        <taxon>Clostridia</taxon>
        <taxon>Candidatus Caccopulliclostridium</taxon>
    </lineage>
</organism>
<protein>
    <submittedName>
        <fullName evidence="2">DegV family protein</fullName>
    </submittedName>
</protein>
<dbReference type="AlphaFoldDB" id="A0A9D1SXY6"/>
<dbReference type="SUPFAM" id="SSF82549">
    <property type="entry name" value="DAK1/DegV-like"/>
    <property type="match status" value="1"/>
</dbReference>
<dbReference type="PANTHER" id="PTHR33434:SF2">
    <property type="entry name" value="FATTY ACID-BINDING PROTEIN TM_1468"/>
    <property type="match status" value="1"/>
</dbReference>
<dbReference type="NCBIfam" id="TIGR00762">
    <property type="entry name" value="DegV"/>
    <property type="match status" value="1"/>
</dbReference>
<dbReference type="GO" id="GO:0008289">
    <property type="term" value="F:lipid binding"/>
    <property type="evidence" value="ECO:0007669"/>
    <property type="project" value="UniProtKB-KW"/>
</dbReference>
<dbReference type="Gene3D" id="3.30.1180.10">
    <property type="match status" value="1"/>
</dbReference>
<reference evidence="2" key="2">
    <citation type="journal article" date="2021" name="PeerJ">
        <title>Extensive microbial diversity within the chicken gut microbiome revealed by metagenomics and culture.</title>
        <authorList>
            <person name="Gilroy R."/>
            <person name="Ravi A."/>
            <person name="Getino M."/>
            <person name="Pursley I."/>
            <person name="Horton D.L."/>
            <person name="Alikhan N.F."/>
            <person name="Baker D."/>
            <person name="Gharbi K."/>
            <person name="Hall N."/>
            <person name="Watson M."/>
            <person name="Adriaenssens E.M."/>
            <person name="Foster-Nyarko E."/>
            <person name="Jarju S."/>
            <person name="Secka A."/>
            <person name="Antonio M."/>
            <person name="Oren A."/>
            <person name="Chaudhuri R.R."/>
            <person name="La Ragione R."/>
            <person name="Hildebrand F."/>
            <person name="Pallen M.J."/>
        </authorList>
    </citation>
    <scope>NUCLEOTIDE SEQUENCE</scope>
    <source>
        <strain evidence="2">CHK186-9395</strain>
    </source>
</reference>
<gene>
    <name evidence="2" type="ORF">IAA62_01235</name>
</gene>